<reference evidence="2" key="1">
    <citation type="journal article" date="2022" name="Mol. Ecol. Resour.">
        <title>The genomes of chicory, endive, great burdock and yacon provide insights into Asteraceae palaeo-polyploidization history and plant inulin production.</title>
        <authorList>
            <person name="Fan W."/>
            <person name="Wang S."/>
            <person name="Wang H."/>
            <person name="Wang A."/>
            <person name="Jiang F."/>
            <person name="Liu H."/>
            <person name="Zhao H."/>
            <person name="Xu D."/>
            <person name="Zhang Y."/>
        </authorList>
    </citation>
    <scope>NUCLEOTIDE SEQUENCE [LARGE SCALE GENOMIC DNA]</scope>
    <source>
        <strain evidence="2">cv. Punajuju</strain>
    </source>
</reference>
<evidence type="ECO:0000313" key="1">
    <source>
        <dbReference type="EMBL" id="KAI3778776.1"/>
    </source>
</evidence>
<dbReference type="Proteomes" id="UP001055811">
    <property type="component" value="Linkage Group LG02"/>
</dbReference>
<accession>A0ACB9G6D9</accession>
<sequence>MELRLPSRFMVMYQCFDGFIRVKGLEVKRLGGLHVIGTSLHESRRIDNQLRGRRKIRKAMRSWINTVHGQDEMFQKFNFDTEWAVKLISRITNDEDVPIKGDTNCPTGKLWFLEAKLSLSHVFGLVRSNKVQA</sequence>
<evidence type="ECO:0000313" key="2">
    <source>
        <dbReference type="Proteomes" id="UP001055811"/>
    </source>
</evidence>
<keyword evidence="2" id="KW-1185">Reference proteome</keyword>
<gene>
    <name evidence="1" type="ORF">L2E82_08160</name>
</gene>
<name>A0ACB9G6D9_CICIN</name>
<comment type="caution">
    <text evidence="1">The sequence shown here is derived from an EMBL/GenBank/DDBJ whole genome shotgun (WGS) entry which is preliminary data.</text>
</comment>
<dbReference type="EMBL" id="CM042010">
    <property type="protein sequence ID" value="KAI3778776.1"/>
    <property type="molecule type" value="Genomic_DNA"/>
</dbReference>
<organism evidence="1 2">
    <name type="scientific">Cichorium intybus</name>
    <name type="common">Chicory</name>
    <dbReference type="NCBI Taxonomy" id="13427"/>
    <lineage>
        <taxon>Eukaryota</taxon>
        <taxon>Viridiplantae</taxon>
        <taxon>Streptophyta</taxon>
        <taxon>Embryophyta</taxon>
        <taxon>Tracheophyta</taxon>
        <taxon>Spermatophyta</taxon>
        <taxon>Magnoliopsida</taxon>
        <taxon>eudicotyledons</taxon>
        <taxon>Gunneridae</taxon>
        <taxon>Pentapetalae</taxon>
        <taxon>asterids</taxon>
        <taxon>campanulids</taxon>
        <taxon>Asterales</taxon>
        <taxon>Asteraceae</taxon>
        <taxon>Cichorioideae</taxon>
        <taxon>Cichorieae</taxon>
        <taxon>Cichoriinae</taxon>
        <taxon>Cichorium</taxon>
    </lineage>
</organism>
<proteinExistence type="predicted"/>
<reference evidence="1 2" key="2">
    <citation type="journal article" date="2022" name="Mol. Ecol. Resour.">
        <title>The genomes of chicory, endive, great burdock and yacon provide insights into Asteraceae paleo-polyploidization history and plant inulin production.</title>
        <authorList>
            <person name="Fan W."/>
            <person name="Wang S."/>
            <person name="Wang H."/>
            <person name="Wang A."/>
            <person name="Jiang F."/>
            <person name="Liu H."/>
            <person name="Zhao H."/>
            <person name="Xu D."/>
            <person name="Zhang Y."/>
        </authorList>
    </citation>
    <scope>NUCLEOTIDE SEQUENCE [LARGE SCALE GENOMIC DNA]</scope>
    <source>
        <strain evidence="2">cv. Punajuju</strain>
        <tissue evidence="1">Leaves</tissue>
    </source>
</reference>
<protein>
    <submittedName>
        <fullName evidence="1">Uncharacterized protein</fullName>
    </submittedName>
</protein>